<name>A0AC59ZL43_RANTA</name>
<gene>
    <name evidence="1" type="ORF">MRATA1EN22A_LOCUS19779</name>
</gene>
<evidence type="ECO:0000313" key="2">
    <source>
        <dbReference type="Proteomes" id="UP001162501"/>
    </source>
</evidence>
<protein>
    <submittedName>
        <fullName evidence="1">Uncharacterized protein</fullName>
    </submittedName>
</protein>
<accession>A0AC59ZL43</accession>
<evidence type="ECO:0000313" key="1">
    <source>
        <dbReference type="EMBL" id="CAN0453576.1"/>
    </source>
</evidence>
<reference evidence="1" key="1">
    <citation type="submission" date="2023-05" db="EMBL/GenBank/DDBJ databases">
        <authorList>
            <consortium name="ELIXIR-Norway"/>
        </authorList>
    </citation>
    <scope>NUCLEOTIDE SEQUENCE</scope>
</reference>
<dbReference type="Proteomes" id="UP001162501">
    <property type="component" value="Chromosome 3"/>
</dbReference>
<sequence length="118" mass="12350">MVRGACCAASQPLLSAQHALSSVVLLGSKCGQCLRQKLERLTLSLDSTLTVHTVEDHFPGTLCNGPFELAHEVSPAQSPTKPHISNCVCSELPVASDTAAGHSPVPSPPWCFSVPCST</sequence>
<proteinExistence type="predicted"/>
<dbReference type="EMBL" id="OX596087">
    <property type="protein sequence ID" value="CAN0453576.1"/>
    <property type="molecule type" value="Genomic_DNA"/>
</dbReference>
<organism evidence="1 2">
    <name type="scientific">Rangifer tarandus platyrhynchus</name>
    <name type="common">Svalbard reindeer</name>
    <dbReference type="NCBI Taxonomy" id="3082113"/>
    <lineage>
        <taxon>Eukaryota</taxon>
        <taxon>Metazoa</taxon>
        <taxon>Chordata</taxon>
        <taxon>Craniata</taxon>
        <taxon>Vertebrata</taxon>
        <taxon>Euteleostomi</taxon>
        <taxon>Mammalia</taxon>
        <taxon>Eutheria</taxon>
        <taxon>Laurasiatheria</taxon>
        <taxon>Artiodactyla</taxon>
        <taxon>Ruminantia</taxon>
        <taxon>Pecora</taxon>
        <taxon>Cervidae</taxon>
        <taxon>Odocoileinae</taxon>
        <taxon>Rangifer</taxon>
    </lineage>
</organism>
<reference evidence="1" key="2">
    <citation type="submission" date="2025-03" db="EMBL/GenBank/DDBJ databases">
        <authorList>
            <consortium name="ELIXIR-Norway"/>
            <consortium name="Elixir Norway"/>
        </authorList>
    </citation>
    <scope>NUCLEOTIDE SEQUENCE</scope>
</reference>